<evidence type="ECO:0000313" key="2">
    <source>
        <dbReference type="Proteomes" id="UP001159363"/>
    </source>
</evidence>
<proteinExistence type="predicted"/>
<reference evidence="1 2" key="1">
    <citation type="submission" date="2023-02" db="EMBL/GenBank/DDBJ databases">
        <title>LHISI_Scaffold_Assembly.</title>
        <authorList>
            <person name="Stuart O.P."/>
            <person name="Cleave R."/>
            <person name="Magrath M.J.L."/>
            <person name="Mikheyev A.S."/>
        </authorList>
    </citation>
    <scope>NUCLEOTIDE SEQUENCE [LARGE SCALE GENOMIC DNA]</scope>
    <source>
        <strain evidence="1">Daus_M_001</strain>
        <tissue evidence="1">Leg muscle</tissue>
    </source>
</reference>
<dbReference type="EMBL" id="JARBHB010000009">
    <property type="protein sequence ID" value="KAJ8876011.1"/>
    <property type="molecule type" value="Genomic_DNA"/>
</dbReference>
<organism evidence="1 2">
    <name type="scientific">Dryococelus australis</name>
    <dbReference type="NCBI Taxonomy" id="614101"/>
    <lineage>
        <taxon>Eukaryota</taxon>
        <taxon>Metazoa</taxon>
        <taxon>Ecdysozoa</taxon>
        <taxon>Arthropoda</taxon>
        <taxon>Hexapoda</taxon>
        <taxon>Insecta</taxon>
        <taxon>Pterygota</taxon>
        <taxon>Neoptera</taxon>
        <taxon>Polyneoptera</taxon>
        <taxon>Phasmatodea</taxon>
        <taxon>Verophasmatodea</taxon>
        <taxon>Anareolatae</taxon>
        <taxon>Phasmatidae</taxon>
        <taxon>Eurycanthinae</taxon>
        <taxon>Dryococelus</taxon>
    </lineage>
</organism>
<sequence>MADEETLLLSGSAEKQLNNGCRRKIRLSEWKDNNNKALRNAGKPYRNRKGTFYQGHSEGNSSLFGPPLSDSCSYCDELYIHLVAAETEDEQKRISVQSKLHQRKSETAYKVLHKDVIMSKSNPTYAVLCIDMQQKYFSTIDQKFLVSGHSFLSCDRDFALIESTKKKSTVYHPKQWLEVIVNGSPAFSAYYTDREDFIDLFAIDGMFKKQPDFKITYFHWIQFSSEEPNTVRTRVNHNILQPWHSYVIRPFLRGRKHLRPLPTVLPQLYEEAKALKKVKKKKKKNLLDMCRFLPVQYRHFYANLCAFE</sequence>
<keyword evidence="2" id="KW-1185">Reference proteome</keyword>
<dbReference type="Proteomes" id="UP001159363">
    <property type="component" value="Chromosome 8"/>
</dbReference>
<accession>A0ABQ9GVF8</accession>
<comment type="caution">
    <text evidence="1">The sequence shown here is derived from an EMBL/GenBank/DDBJ whole genome shotgun (WGS) entry which is preliminary data.</text>
</comment>
<name>A0ABQ9GVF8_9NEOP</name>
<gene>
    <name evidence="1" type="ORF">PR048_023919</name>
</gene>
<evidence type="ECO:0000313" key="1">
    <source>
        <dbReference type="EMBL" id="KAJ8876011.1"/>
    </source>
</evidence>
<protein>
    <submittedName>
        <fullName evidence="1">Uncharacterized protein</fullName>
    </submittedName>
</protein>